<evidence type="ECO:0000259" key="2">
    <source>
        <dbReference type="Pfam" id="PF02922"/>
    </source>
</evidence>
<dbReference type="CDD" id="cd07184">
    <property type="entry name" value="E_set_Isoamylase_like_N"/>
    <property type="match status" value="1"/>
</dbReference>
<dbReference type="GO" id="GO:0005975">
    <property type="term" value="P:carbohydrate metabolic process"/>
    <property type="evidence" value="ECO:0007669"/>
    <property type="project" value="InterPro"/>
</dbReference>
<evidence type="ECO:0000256" key="1">
    <source>
        <dbReference type="SAM" id="MobiDB-lite"/>
    </source>
</evidence>
<dbReference type="EMBL" id="JACDUR010000014">
    <property type="protein sequence ID" value="MBA2897868.1"/>
    <property type="molecule type" value="Genomic_DNA"/>
</dbReference>
<dbReference type="GO" id="GO:0004553">
    <property type="term" value="F:hydrolase activity, hydrolyzing O-glycosyl compounds"/>
    <property type="evidence" value="ECO:0007669"/>
    <property type="project" value="InterPro"/>
</dbReference>
<accession>A0A7W0CV17</accession>
<dbReference type="AlphaFoldDB" id="A0A7W0CV17"/>
<evidence type="ECO:0000313" key="3">
    <source>
        <dbReference type="EMBL" id="MBA2897868.1"/>
    </source>
</evidence>
<dbReference type="InterPro" id="IPR014756">
    <property type="entry name" value="Ig_E-set"/>
</dbReference>
<dbReference type="Gene3D" id="2.60.40.10">
    <property type="entry name" value="Immunoglobulins"/>
    <property type="match status" value="1"/>
</dbReference>
<feature type="domain" description="Glycoside hydrolase family 13 N-terminal" evidence="2">
    <location>
        <begin position="25"/>
        <end position="75"/>
    </location>
</feature>
<dbReference type="InterPro" id="IPR013783">
    <property type="entry name" value="Ig-like_fold"/>
</dbReference>
<dbReference type="InterPro" id="IPR004193">
    <property type="entry name" value="Glyco_hydro_13_N"/>
</dbReference>
<feature type="region of interest" description="Disordered" evidence="1">
    <location>
        <begin position="100"/>
        <end position="125"/>
    </location>
</feature>
<evidence type="ECO:0000313" key="4">
    <source>
        <dbReference type="Proteomes" id="UP000530928"/>
    </source>
</evidence>
<dbReference type="Pfam" id="PF02922">
    <property type="entry name" value="CBM_48"/>
    <property type="match status" value="1"/>
</dbReference>
<name>A0A7W0CV17_9ACTN</name>
<sequence length="125" mass="13348">MFTYGKASRDGRVQVHFALPAETGPVSVVGDFNAWDPYAHPMVSKGDGTYSVTVSVPRGEAFAFRYLGDGGRWFDEQDAEEYDHRGAILRAPVPARQVKAAAAPAGRAKTAPAPVRRAKSAATAV</sequence>
<reference evidence="3 4" key="1">
    <citation type="submission" date="2020-07" db="EMBL/GenBank/DDBJ databases">
        <title>Genomic Encyclopedia of Type Strains, Phase IV (KMG-IV): sequencing the most valuable type-strain genomes for metagenomic binning, comparative biology and taxonomic classification.</title>
        <authorList>
            <person name="Goeker M."/>
        </authorList>
    </citation>
    <scope>NUCLEOTIDE SEQUENCE [LARGE SCALE GENOMIC DNA]</scope>
    <source>
        <strain evidence="3 4">DSM 45533</strain>
    </source>
</reference>
<dbReference type="SUPFAM" id="SSF81296">
    <property type="entry name" value="E set domains"/>
    <property type="match status" value="1"/>
</dbReference>
<dbReference type="RefSeq" id="WP_181616546.1">
    <property type="nucleotide sequence ID" value="NZ_BAABAM010000016.1"/>
</dbReference>
<proteinExistence type="predicted"/>
<comment type="caution">
    <text evidence="3">The sequence shown here is derived from an EMBL/GenBank/DDBJ whole genome shotgun (WGS) entry which is preliminary data.</text>
</comment>
<organism evidence="3 4">
    <name type="scientific">Nonomuraea soli</name>
    <dbReference type="NCBI Taxonomy" id="1032476"/>
    <lineage>
        <taxon>Bacteria</taxon>
        <taxon>Bacillati</taxon>
        <taxon>Actinomycetota</taxon>
        <taxon>Actinomycetes</taxon>
        <taxon>Streptosporangiales</taxon>
        <taxon>Streptosporangiaceae</taxon>
        <taxon>Nonomuraea</taxon>
    </lineage>
</organism>
<protein>
    <recommendedName>
        <fullName evidence="2">Glycoside hydrolase family 13 N-terminal domain-containing protein</fullName>
    </recommendedName>
</protein>
<gene>
    <name evidence="3" type="ORF">HNR30_009274</name>
</gene>
<keyword evidence="4" id="KW-1185">Reference proteome</keyword>
<dbReference type="Proteomes" id="UP000530928">
    <property type="component" value="Unassembled WGS sequence"/>
</dbReference>
<feature type="compositionally biased region" description="Low complexity" evidence="1">
    <location>
        <begin position="100"/>
        <end position="114"/>
    </location>
</feature>